<evidence type="ECO:0000313" key="2">
    <source>
        <dbReference type="EMBL" id="MBB4285004.1"/>
    </source>
</evidence>
<proteinExistence type="predicted"/>
<evidence type="ECO:0000256" key="1">
    <source>
        <dbReference type="SAM" id="MobiDB-lite"/>
    </source>
</evidence>
<dbReference type="EMBL" id="JACIGI010000004">
    <property type="protein sequence ID" value="MBB4285004.1"/>
    <property type="molecule type" value="Genomic_DNA"/>
</dbReference>
<protein>
    <submittedName>
        <fullName evidence="2">Tetratricopeptide (TPR) repeat protein</fullName>
    </submittedName>
</protein>
<dbReference type="RefSeq" id="WP_184431781.1">
    <property type="nucleotide sequence ID" value="NZ_JACIGI010000004.1"/>
</dbReference>
<name>A0A7W6RXF4_9PROT</name>
<reference evidence="2 3" key="1">
    <citation type="submission" date="2020-08" db="EMBL/GenBank/DDBJ databases">
        <title>Genome sequencing of Purple Non-Sulfur Bacteria from various extreme environments.</title>
        <authorList>
            <person name="Mayer M."/>
        </authorList>
    </citation>
    <scope>NUCLEOTIDE SEQUENCE [LARGE SCALE GENOMIC DNA]</scope>
    <source>
        <strain evidence="2 3">JA135</strain>
    </source>
</reference>
<keyword evidence="3" id="KW-1185">Reference proteome</keyword>
<gene>
    <name evidence="2" type="ORF">GGD88_000718</name>
</gene>
<dbReference type="InterPro" id="IPR011990">
    <property type="entry name" value="TPR-like_helical_dom_sf"/>
</dbReference>
<organism evidence="2 3">
    <name type="scientific">Roseospira goensis</name>
    <dbReference type="NCBI Taxonomy" id="391922"/>
    <lineage>
        <taxon>Bacteria</taxon>
        <taxon>Pseudomonadati</taxon>
        <taxon>Pseudomonadota</taxon>
        <taxon>Alphaproteobacteria</taxon>
        <taxon>Rhodospirillales</taxon>
        <taxon>Rhodospirillaceae</taxon>
        <taxon>Roseospira</taxon>
    </lineage>
</organism>
<evidence type="ECO:0000313" key="3">
    <source>
        <dbReference type="Proteomes" id="UP000555728"/>
    </source>
</evidence>
<dbReference type="Gene3D" id="1.25.40.10">
    <property type="entry name" value="Tetratricopeptide repeat domain"/>
    <property type="match status" value="1"/>
</dbReference>
<feature type="compositionally biased region" description="Low complexity" evidence="1">
    <location>
        <begin position="328"/>
        <end position="364"/>
    </location>
</feature>
<dbReference type="Proteomes" id="UP000555728">
    <property type="component" value="Unassembled WGS sequence"/>
</dbReference>
<accession>A0A7W6RXF4</accession>
<dbReference type="AlphaFoldDB" id="A0A7W6RXF4"/>
<feature type="region of interest" description="Disordered" evidence="1">
    <location>
        <begin position="328"/>
        <end position="418"/>
    </location>
</feature>
<comment type="caution">
    <text evidence="2">The sequence shown here is derived from an EMBL/GenBank/DDBJ whole genome shotgun (WGS) entry which is preliminary data.</text>
</comment>
<dbReference type="SUPFAM" id="SSF48452">
    <property type="entry name" value="TPR-like"/>
    <property type="match status" value="1"/>
</dbReference>
<sequence length="523" mass="54155">MSPQHAPVRGATGLNRRLGAAGATAVIIGTLALAGCTVGEGGMVEALAPPAPAADSALAALSKGQLGDAEAWATRALKFNPRDPYALLIKGMLAERAAQPAVARDAYELILALDPDARVDLTPLDMDSTPRPVVEIAAARLDRLPPAPVGAGFARVPGVTGPTAMETPAPTPGNFPNDRDDAWDSISQRFAVLERLYNEGLITNVEYRDRRRANLGAILPLTEPPPSAGLARPAPRVTAVVSRLQDLGATFERGALSASQHADERRAILDALLPAEPLVREEADMRPDTAVEAARLARRLEDALRRGLVTSGEYDAERAALREAATALPEGQADTAAAAVPPPAARVETAARPRPAAPLGAMPASMADAREPGSETATDAAAPATTRDGGPVAPRPLLPIEPGVTAGPPTANADDPVTQRFTGVTGAASDTAAQARAGTASAYVHLASYRDSDTARAGWTALSTRYAGLMRGMTPVYEPVTIPGKGDFIRLKAGPVAIPGGAPRLCDQLRAAGQFCEPTEVAR</sequence>
<feature type="compositionally biased region" description="Low complexity" evidence="1">
    <location>
        <begin position="376"/>
        <end position="386"/>
    </location>
</feature>